<accession>A0A9D1M171</accession>
<dbReference type="InterPro" id="IPR003390">
    <property type="entry name" value="DNA_integrity_scan_DisA_N"/>
</dbReference>
<evidence type="ECO:0000256" key="10">
    <source>
        <dbReference type="ARBA" id="ARBA00023204"/>
    </source>
</evidence>
<feature type="binding site" evidence="11">
    <location>
        <position position="91"/>
    </location>
    <ligand>
        <name>ATP</name>
        <dbReference type="ChEBI" id="CHEBI:30616"/>
    </ligand>
</feature>
<keyword evidence="9 11" id="KW-0238">DNA-binding</keyword>
<evidence type="ECO:0000313" key="14">
    <source>
        <dbReference type="Proteomes" id="UP000824093"/>
    </source>
</evidence>
<dbReference type="InterPro" id="IPR018906">
    <property type="entry name" value="DNA_integrity_scan_DisA_link"/>
</dbReference>
<dbReference type="Gene3D" id="1.10.150.20">
    <property type="entry name" value="5' to 3' exonuclease, C-terminal subdomain"/>
    <property type="match status" value="1"/>
</dbReference>
<reference evidence="13" key="1">
    <citation type="submission" date="2020-10" db="EMBL/GenBank/DDBJ databases">
        <authorList>
            <person name="Gilroy R."/>
        </authorList>
    </citation>
    <scope>NUCLEOTIDE SEQUENCE</scope>
    <source>
        <strain evidence="13">CHK195-15760</strain>
    </source>
</reference>
<evidence type="ECO:0000256" key="5">
    <source>
        <dbReference type="ARBA" id="ARBA00022741"/>
    </source>
</evidence>
<dbReference type="EMBL" id="DVNH01000022">
    <property type="protein sequence ID" value="HIU51626.1"/>
    <property type="molecule type" value="Genomic_DNA"/>
</dbReference>
<feature type="binding site" evidence="11">
    <location>
        <begin position="104"/>
        <end position="108"/>
    </location>
    <ligand>
        <name>ATP</name>
        <dbReference type="ChEBI" id="CHEBI:30616"/>
    </ligand>
</feature>
<dbReference type="FunFam" id="3.40.1700.10:FF:000001">
    <property type="entry name" value="DNA integrity scanning protein DisA"/>
    <property type="match status" value="1"/>
</dbReference>
<gene>
    <name evidence="11 13" type="primary">disA</name>
    <name evidence="13" type="ORF">IAB70_03280</name>
</gene>
<protein>
    <recommendedName>
        <fullName evidence="11">DNA integrity scanning protein DisA</fullName>
    </recommendedName>
    <alternativeName>
        <fullName evidence="11">Cyclic di-AMP synthase</fullName>
        <shortName evidence="11">c-di-AMP synthase</shortName>
    </alternativeName>
    <alternativeName>
        <fullName evidence="11">Diadenylate cyclase</fullName>
        <ecNumber evidence="11">2.7.7.85</ecNumber>
    </alternativeName>
</protein>
<organism evidence="13 14">
    <name type="scientific">Candidatus Merdicola faecigallinarum</name>
    <dbReference type="NCBI Taxonomy" id="2840862"/>
    <lineage>
        <taxon>Bacteria</taxon>
        <taxon>Bacillati</taxon>
        <taxon>Bacillota</taxon>
        <taxon>Clostridia</taxon>
        <taxon>Candidatus Merdicola</taxon>
    </lineage>
</organism>
<dbReference type="InterPro" id="IPR010994">
    <property type="entry name" value="RuvA_2-like"/>
</dbReference>
<dbReference type="GO" id="GO:0003677">
    <property type="term" value="F:DNA binding"/>
    <property type="evidence" value="ECO:0007669"/>
    <property type="project" value="UniProtKB-UniRule"/>
</dbReference>
<comment type="cofactor">
    <cofactor evidence="2 11">
        <name>Mg(2+)</name>
        <dbReference type="ChEBI" id="CHEBI:18420"/>
    </cofactor>
</comment>
<evidence type="ECO:0000259" key="12">
    <source>
        <dbReference type="PROSITE" id="PS51794"/>
    </source>
</evidence>
<keyword evidence="3 11" id="KW-0808">Transferase</keyword>
<reference evidence="13" key="2">
    <citation type="journal article" date="2021" name="PeerJ">
        <title>Extensive microbial diversity within the chicken gut microbiome revealed by metagenomics and culture.</title>
        <authorList>
            <person name="Gilroy R."/>
            <person name="Ravi A."/>
            <person name="Getino M."/>
            <person name="Pursley I."/>
            <person name="Horton D.L."/>
            <person name="Alikhan N.F."/>
            <person name="Baker D."/>
            <person name="Gharbi K."/>
            <person name="Hall N."/>
            <person name="Watson M."/>
            <person name="Adriaenssens E.M."/>
            <person name="Foster-Nyarko E."/>
            <person name="Jarju S."/>
            <person name="Secka A."/>
            <person name="Antonio M."/>
            <person name="Oren A."/>
            <person name="Chaudhuri R.R."/>
            <person name="La Ragione R."/>
            <person name="Hildebrand F."/>
            <person name="Pallen M.J."/>
        </authorList>
    </citation>
    <scope>NUCLEOTIDE SEQUENCE</scope>
    <source>
        <strain evidence="13">CHK195-15760</strain>
    </source>
</reference>
<dbReference type="GO" id="GO:0004016">
    <property type="term" value="F:adenylate cyclase activity"/>
    <property type="evidence" value="ECO:0007669"/>
    <property type="project" value="TreeGrafter"/>
</dbReference>
<evidence type="ECO:0000256" key="7">
    <source>
        <dbReference type="ARBA" id="ARBA00022840"/>
    </source>
</evidence>
<keyword evidence="7 11" id="KW-0067">ATP-binding</keyword>
<keyword evidence="10 11" id="KW-0234">DNA repair</keyword>
<evidence type="ECO:0000256" key="9">
    <source>
        <dbReference type="ARBA" id="ARBA00023125"/>
    </source>
</evidence>
<evidence type="ECO:0000256" key="2">
    <source>
        <dbReference type="ARBA" id="ARBA00001946"/>
    </source>
</evidence>
<comment type="similarity">
    <text evidence="11">Belongs to the DisA family.</text>
</comment>
<keyword evidence="5 11" id="KW-0547">Nucleotide-binding</keyword>
<dbReference type="GO" id="GO:0106408">
    <property type="term" value="F:diadenylate cyclase activity"/>
    <property type="evidence" value="ECO:0007669"/>
    <property type="project" value="UniProtKB-EC"/>
</dbReference>
<dbReference type="Gene3D" id="1.20.1260.110">
    <property type="entry name" value="DNA integrity scanning linker region"/>
    <property type="match status" value="1"/>
</dbReference>
<comment type="caution">
    <text evidence="13">The sequence shown here is derived from an EMBL/GenBank/DDBJ whole genome shotgun (WGS) entry which is preliminary data.</text>
</comment>
<dbReference type="SUPFAM" id="SSF47781">
    <property type="entry name" value="RuvA domain 2-like"/>
    <property type="match status" value="1"/>
</dbReference>
<dbReference type="PANTHER" id="PTHR34185:SF3">
    <property type="entry name" value="DNA INTEGRITY SCANNING PROTEIN DISA"/>
    <property type="match status" value="1"/>
</dbReference>
<comment type="subunit">
    <text evidence="11">Homooctamer.</text>
</comment>
<dbReference type="PANTHER" id="PTHR34185">
    <property type="entry name" value="DIADENYLATE CYCLASE"/>
    <property type="match status" value="1"/>
</dbReference>
<keyword evidence="8 11" id="KW-0460">Magnesium</keyword>
<dbReference type="PROSITE" id="PS51794">
    <property type="entry name" value="DAC"/>
    <property type="match status" value="1"/>
</dbReference>
<feature type="binding site" evidence="11">
    <location>
        <position position="73"/>
    </location>
    <ligand>
        <name>ATP</name>
        <dbReference type="ChEBI" id="CHEBI:30616"/>
    </ligand>
</feature>
<dbReference type="SUPFAM" id="SSF143597">
    <property type="entry name" value="YojJ-like"/>
    <property type="match status" value="1"/>
</dbReference>
<dbReference type="InterPro" id="IPR036888">
    <property type="entry name" value="DNA_integrity_DisA_N_sf"/>
</dbReference>
<dbReference type="EC" id="2.7.7.85" evidence="11"/>
<dbReference type="AlphaFoldDB" id="A0A9D1M171"/>
<proteinExistence type="inferred from homology"/>
<name>A0A9D1M171_9FIRM</name>
<dbReference type="GO" id="GO:0006281">
    <property type="term" value="P:DNA repair"/>
    <property type="evidence" value="ECO:0007669"/>
    <property type="project" value="UniProtKB-UniRule"/>
</dbReference>
<evidence type="ECO:0000313" key="13">
    <source>
        <dbReference type="EMBL" id="HIU51626.1"/>
    </source>
</evidence>
<keyword evidence="4 11" id="KW-0548">Nucleotidyltransferase</keyword>
<evidence type="ECO:0000256" key="1">
    <source>
        <dbReference type="ARBA" id="ARBA00000877"/>
    </source>
</evidence>
<sequence>MRLKKDDMLTEIRKLIAPGTAIREGLDNILKAKTGALLVIGDTKEVLDIVDGGFFINEDYTSSKLYELAKMDGAIVLSSDLKKILYANAQLIPSPEIVTKETGTRHRTAERTAKQTGVLVVSISQRRNIITIFKGNSRYTIQDTSTVLNRANQALQTLEKYKKVFDSKLSILNEYEFNDIVTLDNVITAIQRAEMVMRIVDEVQRGIFELGEEGRLVEMQLEELVGGLEKEELYIIKDYLTLDHEETPEAVLDQITALAYEELMKPQVIAKILGYENFDNYDEVGVYTRGYRILNKIPRMPNNIVENLVKSFKSFQHILVADIPTLDEVDGIGEVRAKTIKQSLKRMQEQFVFDNVML</sequence>
<evidence type="ECO:0000256" key="8">
    <source>
        <dbReference type="ARBA" id="ARBA00022842"/>
    </source>
</evidence>
<dbReference type="Pfam" id="PF02457">
    <property type="entry name" value="DAC"/>
    <property type="match status" value="1"/>
</dbReference>
<evidence type="ECO:0000256" key="3">
    <source>
        <dbReference type="ARBA" id="ARBA00022679"/>
    </source>
</evidence>
<comment type="function">
    <text evidence="11">Participates in a DNA-damage check-point that is active prior to asymmetric division when DNA is damaged. DisA forms globular foci that rapidly scan along the chromosomes during sporulation, searching for lesions. When a lesion is present, DisA pauses at the lesion site. This triggers a cellular response that culminates in a temporary block in sporulation initiation.</text>
</comment>
<keyword evidence="6 11" id="KW-0227">DNA damage</keyword>
<dbReference type="NCBIfam" id="NF010009">
    <property type="entry name" value="PRK13482.1"/>
    <property type="match status" value="1"/>
</dbReference>
<comment type="function">
    <text evidence="11">Has also diadenylate cyclase activity, catalyzing the condensation of 2 ATP molecules into cyclic di-AMP (c-di-AMP). c-di-AMP acts as a signaling molecule that couples DNA integrity with progression of sporulation. The rise in c-di-AMP level generated by DisA while scanning the chromosome, operates as a positive signal that advances sporulation; upon encountering a lesion, the DisA focus arrests at the damaged site and halts c-di-AMP synthesis.</text>
</comment>
<dbReference type="Proteomes" id="UP000824093">
    <property type="component" value="Unassembled WGS sequence"/>
</dbReference>
<evidence type="ECO:0000256" key="11">
    <source>
        <dbReference type="HAMAP-Rule" id="MF_01438"/>
    </source>
</evidence>
<evidence type="ECO:0000256" key="6">
    <source>
        <dbReference type="ARBA" id="ARBA00022763"/>
    </source>
</evidence>
<dbReference type="Gene3D" id="3.40.1700.10">
    <property type="entry name" value="DNA integrity scanning protein, DisA, N-terminal domain"/>
    <property type="match status" value="1"/>
</dbReference>
<dbReference type="InterPro" id="IPR038331">
    <property type="entry name" value="DisA_sf"/>
</dbReference>
<dbReference type="InterPro" id="IPR023763">
    <property type="entry name" value="DNA_integrity_scanning_protein"/>
</dbReference>
<dbReference type="GO" id="GO:0005524">
    <property type="term" value="F:ATP binding"/>
    <property type="evidence" value="ECO:0007669"/>
    <property type="project" value="UniProtKB-UniRule"/>
</dbReference>
<feature type="domain" description="DAC" evidence="12">
    <location>
        <begin position="6"/>
        <end position="144"/>
    </location>
</feature>
<dbReference type="HAMAP" id="MF_01438">
    <property type="entry name" value="DisA"/>
    <property type="match status" value="1"/>
</dbReference>
<evidence type="ECO:0000256" key="4">
    <source>
        <dbReference type="ARBA" id="ARBA00022695"/>
    </source>
</evidence>
<dbReference type="Pfam" id="PF10635">
    <property type="entry name" value="DisA-linker"/>
    <property type="match status" value="1"/>
</dbReference>
<dbReference type="InterPro" id="IPR050338">
    <property type="entry name" value="DisA"/>
</dbReference>
<comment type="catalytic activity">
    <reaction evidence="1 11">
        <text>2 ATP = 3',3'-c-di-AMP + 2 diphosphate</text>
        <dbReference type="Rhea" id="RHEA:35655"/>
        <dbReference type="ChEBI" id="CHEBI:30616"/>
        <dbReference type="ChEBI" id="CHEBI:33019"/>
        <dbReference type="ChEBI" id="CHEBI:71500"/>
        <dbReference type="EC" id="2.7.7.85"/>
    </reaction>
</comment>